<feature type="domain" description="Kinesin motor" evidence="4">
    <location>
        <begin position="8"/>
        <end position="330"/>
    </location>
</feature>
<keyword evidence="2" id="KW-0175">Coiled coil</keyword>
<keyword evidence="6" id="KW-1185">Reference proteome</keyword>
<reference evidence="5 6" key="1">
    <citation type="submission" date="2020-04" db="EMBL/GenBank/DDBJ databases">
        <title>Perkinsus olseni comparative genomics.</title>
        <authorList>
            <person name="Bogema D.R."/>
        </authorList>
    </citation>
    <scope>NUCLEOTIDE SEQUENCE [LARGE SCALE GENOMIC DNA]</scope>
    <source>
        <strain evidence="5 6">ATCC PRA-207</strain>
    </source>
</reference>
<comment type="similarity">
    <text evidence="1">Belongs to the TRAFAC class myosin-kinesin ATPase superfamily. Kinesin family.</text>
</comment>
<evidence type="ECO:0000256" key="2">
    <source>
        <dbReference type="SAM" id="Coils"/>
    </source>
</evidence>
<dbReference type="EMBL" id="JABANO010028521">
    <property type="protein sequence ID" value="KAF4715013.1"/>
    <property type="molecule type" value="Genomic_DNA"/>
</dbReference>
<dbReference type="SMART" id="SM00129">
    <property type="entry name" value="KISc"/>
    <property type="match status" value="1"/>
</dbReference>
<dbReference type="GO" id="GO:0016887">
    <property type="term" value="F:ATP hydrolysis activity"/>
    <property type="evidence" value="ECO:0007669"/>
    <property type="project" value="TreeGrafter"/>
</dbReference>
<evidence type="ECO:0000256" key="3">
    <source>
        <dbReference type="SAM" id="MobiDB-lite"/>
    </source>
</evidence>
<dbReference type="InterPro" id="IPR027417">
    <property type="entry name" value="P-loop_NTPase"/>
</dbReference>
<dbReference type="AlphaFoldDB" id="A0A7J6R395"/>
<proteinExistence type="inferred from homology"/>
<dbReference type="GO" id="GO:0005874">
    <property type="term" value="C:microtubule"/>
    <property type="evidence" value="ECO:0007669"/>
    <property type="project" value="TreeGrafter"/>
</dbReference>
<feature type="region of interest" description="Disordered" evidence="3">
    <location>
        <begin position="401"/>
        <end position="422"/>
    </location>
</feature>
<accession>A0A7J6R395</accession>
<keyword evidence="1" id="KW-0505">Motor protein</keyword>
<evidence type="ECO:0000313" key="6">
    <source>
        <dbReference type="Proteomes" id="UP000553632"/>
    </source>
</evidence>
<comment type="caution">
    <text evidence="5">The sequence shown here is derived from an EMBL/GenBank/DDBJ whole genome shotgun (WGS) entry which is preliminary data.</text>
</comment>
<evidence type="ECO:0000259" key="4">
    <source>
        <dbReference type="PROSITE" id="PS50067"/>
    </source>
</evidence>
<dbReference type="GO" id="GO:0003777">
    <property type="term" value="F:microtubule motor activity"/>
    <property type="evidence" value="ECO:0007669"/>
    <property type="project" value="InterPro"/>
</dbReference>
<dbReference type="SUPFAM" id="SSF52540">
    <property type="entry name" value="P-loop containing nucleoside triphosphate hydrolases"/>
    <property type="match status" value="1"/>
</dbReference>
<dbReference type="GO" id="GO:0008017">
    <property type="term" value="F:microtubule binding"/>
    <property type="evidence" value="ECO:0007669"/>
    <property type="project" value="InterPro"/>
</dbReference>
<dbReference type="InterPro" id="IPR036961">
    <property type="entry name" value="Kinesin_motor_dom_sf"/>
</dbReference>
<dbReference type="GO" id="GO:0005871">
    <property type="term" value="C:kinesin complex"/>
    <property type="evidence" value="ECO:0007669"/>
    <property type="project" value="TreeGrafter"/>
</dbReference>
<sequence length="512" mass="56087">MHTESSSSVSIYARIRPAPRRSGKGPLVCCDGDYVTFPTDLYADCRTRSHVRFDRVFNPAATNADVSSELLSRTAVHGGVTGDGPKMLIMAYGHTGSGKTHSVFGGDSTPGDHGLTGPLLRMVFDECKRSRHELTISVLEVYKEKVYDLLSPTCSRTTIRCAADGVRACPRDPHDALKSISSGLLNRVVGQNAANHRSSRSHTLVIVYIDGVQRITVVDLAGAERWCSFGPLAHDERPDSRDEMTSINKSLTSLAMCVMSMSQCNKATPTFRGSTLTRLLATFFVEPPSCVLVLVCIAEDVIGEQSERARRTLLTDTQRSIRFASTMKKTVSFIRTVGGTGTKKSHHQKDRSTSLPPSTARGRPIVSREEHEDLKEAVASLRCELDEERERRLKLETMVKVQQSRERSDGEQADFCNDPGSTSRSAFLADPAVLTTQPPLDLFLHDCFGETITSGGGIGPPPRTATHDPWATPLRPDRCRASSQASSRWRRRSKPLSECTSSAPLNAPSEAR</sequence>
<feature type="binding site" evidence="1">
    <location>
        <begin position="93"/>
        <end position="100"/>
    </location>
    <ligand>
        <name>ATP</name>
        <dbReference type="ChEBI" id="CHEBI:30616"/>
    </ligand>
</feature>
<dbReference type="PRINTS" id="PR00380">
    <property type="entry name" value="KINESINHEAVY"/>
</dbReference>
<keyword evidence="1" id="KW-0547">Nucleotide-binding</keyword>
<evidence type="ECO:0000256" key="1">
    <source>
        <dbReference type="PROSITE-ProRule" id="PRU00283"/>
    </source>
</evidence>
<protein>
    <recommendedName>
        <fullName evidence="4">Kinesin motor domain-containing protein</fullName>
    </recommendedName>
</protein>
<feature type="region of interest" description="Disordered" evidence="3">
    <location>
        <begin position="337"/>
        <end position="371"/>
    </location>
</feature>
<dbReference type="InterPro" id="IPR027640">
    <property type="entry name" value="Kinesin-like_fam"/>
</dbReference>
<gene>
    <name evidence="5" type="ORF">FOZ63_033360</name>
</gene>
<keyword evidence="1" id="KW-0067">ATP-binding</keyword>
<organism evidence="5 6">
    <name type="scientific">Perkinsus olseni</name>
    <name type="common">Perkinsus atlanticus</name>
    <dbReference type="NCBI Taxonomy" id="32597"/>
    <lineage>
        <taxon>Eukaryota</taxon>
        <taxon>Sar</taxon>
        <taxon>Alveolata</taxon>
        <taxon>Perkinsozoa</taxon>
        <taxon>Perkinsea</taxon>
        <taxon>Perkinsida</taxon>
        <taxon>Perkinsidae</taxon>
        <taxon>Perkinsus</taxon>
    </lineage>
</organism>
<dbReference type="GO" id="GO:0005524">
    <property type="term" value="F:ATP binding"/>
    <property type="evidence" value="ECO:0007669"/>
    <property type="project" value="UniProtKB-UniRule"/>
</dbReference>
<dbReference type="GO" id="GO:0007018">
    <property type="term" value="P:microtubule-based movement"/>
    <property type="evidence" value="ECO:0007669"/>
    <property type="project" value="InterPro"/>
</dbReference>
<dbReference type="Pfam" id="PF00225">
    <property type="entry name" value="Kinesin"/>
    <property type="match status" value="1"/>
</dbReference>
<dbReference type="InterPro" id="IPR001752">
    <property type="entry name" value="Kinesin_motor_dom"/>
</dbReference>
<dbReference type="PROSITE" id="PS50067">
    <property type="entry name" value="KINESIN_MOTOR_2"/>
    <property type="match status" value="1"/>
</dbReference>
<dbReference type="PANTHER" id="PTHR24115">
    <property type="entry name" value="KINESIN-RELATED"/>
    <property type="match status" value="1"/>
</dbReference>
<dbReference type="Proteomes" id="UP000553632">
    <property type="component" value="Unassembled WGS sequence"/>
</dbReference>
<feature type="coiled-coil region" evidence="2">
    <location>
        <begin position="371"/>
        <end position="398"/>
    </location>
</feature>
<feature type="compositionally biased region" description="Basic and acidic residues" evidence="3">
    <location>
        <begin position="401"/>
        <end position="410"/>
    </location>
</feature>
<dbReference type="Gene3D" id="3.40.850.10">
    <property type="entry name" value="Kinesin motor domain"/>
    <property type="match status" value="1"/>
</dbReference>
<name>A0A7J6R395_PEROL</name>
<feature type="region of interest" description="Disordered" evidence="3">
    <location>
        <begin position="453"/>
        <end position="512"/>
    </location>
</feature>
<feature type="non-terminal residue" evidence="5">
    <location>
        <position position="1"/>
    </location>
</feature>
<evidence type="ECO:0000313" key="5">
    <source>
        <dbReference type="EMBL" id="KAF4715013.1"/>
    </source>
</evidence>